<feature type="domain" description="DZANK-type" evidence="2">
    <location>
        <begin position="3"/>
        <end position="49"/>
    </location>
</feature>
<dbReference type="OrthoDB" id="9793824at2"/>
<dbReference type="InterPro" id="IPR025874">
    <property type="entry name" value="DZR"/>
</dbReference>
<proteinExistence type="predicted"/>
<organism evidence="3 4">
    <name type="scientific">Lysinibacillus odysseyi 34hs-1 = NBRC 100172</name>
    <dbReference type="NCBI Taxonomy" id="1220589"/>
    <lineage>
        <taxon>Bacteria</taxon>
        <taxon>Bacillati</taxon>
        <taxon>Bacillota</taxon>
        <taxon>Bacilli</taxon>
        <taxon>Bacillales</taxon>
        <taxon>Bacillaceae</taxon>
        <taxon>Lysinibacillus</taxon>
    </lineage>
</organism>
<reference evidence="3 4" key="1">
    <citation type="submission" date="2014-02" db="EMBL/GenBank/DDBJ databases">
        <title>Draft genome sequence of Lysinibacillus odysseyi NBRC 100172.</title>
        <authorList>
            <person name="Zhang F."/>
            <person name="Wang G."/>
            <person name="Zhang L."/>
        </authorList>
    </citation>
    <scope>NUCLEOTIDE SEQUENCE [LARGE SCALE GENOMIC DNA]</scope>
    <source>
        <strain evidence="3 4">NBRC 100172</strain>
    </source>
</reference>
<protein>
    <recommendedName>
        <fullName evidence="2">DZANK-type domain-containing protein</fullName>
    </recommendedName>
</protein>
<feature type="transmembrane region" description="Helical" evidence="1">
    <location>
        <begin position="90"/>
        <end position="123"/>
    </location>
</feature>
<dbReference type="AlphaFoldDB" id="A0A0A3IQ16"/>
<accession>A0A0A3IQ16</accession>
<evidence type="ECO:0000313" key="4">
    <source>
        <dbReference type="Proteomes" id="UP000030437"/>
    </source>
</evidence>
<dbReference type="eggNOG" id="COG2314">
    <property type="taxonomic scope" value="Bacteria"/>
</dbReference>
<dbReference type="EMBL" id="JPVP01000050">
    <property type="protein sequence ID" value="KGR86781.1"/>
    <property type="molecule type" value="Genomic_DNA"/>
</dbReference>
<keyword evidence="1" id="KW-0472">Membrane</keyword>
<evidence type="ECO:0000259" key="2">
    <source>
        <dbReference type="Pfam" id="PF12773"/>
    </source>
</evidence>
<comment type="caution">
    <text evidence="3">The sequence shown here is derived from an EMBL/GenBank/DDBJ whole genome shotgun (WGS) entry which is preliminary data.</text>
</comment>
<sequence>MHCTNCREQISELAEICPKCGVRPYVTKNFCPSCGTDINTNQAMCVKCGIQLKELQQNLSSNTTNPILMGLLSFLLVGLGQMIMGQVTKGIVILVGSIVLAFFTFGLSTFITTPISIIDAVLIAKKKQRGQLIGEWEFF</sequence>
<dbReference type="STRING" id="1220589.CD32_05450"/>
<evidence type="ECO:0000256" key="1">
    <source>
        <dbReference type="SAM" id="Phobius"/>
    </source>
</evidence>
<dbReference type="Pfam" id="PF12773">
    <property type="entry name" value="DZR"/>
    <property type="match status" value="1"/>
</dbReference>
<gene>
    <name evidence="3" type="ORF">CD32_05450</name>
</gene>
<keyword evidence="4" id="KW-1185">Reference proteome</keyword>
<keyword evidence="1" id="KW-1133">Transmembrane helix</keyword>
<keyword evidence="1" id="KW-0812">Transmembrane</keyword>
<evidence type="ECO:0000313" key="3">
    <source>
        <dbReference type="EMBL" id="KGR86781.1"/>
    </source>
</evidence>
<dbReference type="Proteomes" id="UP000030437">
    <property type="component" value="Unassembled WGS sequence"/>
</dbReference>
<name>A0A0A3IQ16_9BACI</name>